<keyword evidence="2" id="KW-1185">Reference proteome</keyword>
<comment type="caution">
    <text evidence="1">The sequence shown here is derived from an EMBL/GenBank/DDBJ whole genome shotgun (WGS) entry which is preliminary data.</text>
</comment>
<proteinExistence type="predicted"/>
<protein>
    <submittedName>
        <fullName evidence="1">Uncharacterized protein</fullName>
    </submittedName>
</protein>
<dbReference type="Proteomes" id="UP001060085">
    <property type="component" value="Linkage Group LG05"/>
</dbReference>
<evidence type="ECO:0000313" key="2">
    <source>
        <dbReference type="Proteomes" id="UP001060085"/>
    </source>
</evidence>
<name>A0ACC0ARE2_CATRO</name>
<accession>A0ACC0ARE2</accession>
<gene>
    <name evidence="1" type="ORF">M9H77_21364</name>
</gene>
<reference evidence="2" key="1">
    <citation type="journal article" date="2023" name="Nat. Plants">
        <title>Single-cell RNA sequencing provides a high-resolution roadmap for understanding the multicellular compartmentation of specialized metabolism.</title>
        <authorList>
            <person name="Sun S."/>
            <person name="Shen X."/>
            <person name="Li Y."/>
            <person name="Li Y."/>
            <person name="Wang S."/>
            <person name="Li R."/>
            <person name="Zhang H."/>
            <person name="Shen G."/>
            <person name="Guo B."/>
            <person name="Wei J."/>
            <person name="Xu J."/>
            <person name="St-Pierre B."/>
            <person name="Chen S."/>
            <person name="Sun C."/>
        </authorList>
    </citation>
    <scope>NUCLEOTIDE SEQUENCE [LARGE SCALE GENOMIC DNA]</scope>
</reference>
<evidence type="ECO:0000313" key="1">
    <source>
        <dbReference type="EMBL" id="KAI5662041.1"/>
    </source>
</evidence>
<dbReference type="EMBL" id="CM044705">
    <property type="protein sequence ID" value="KAI5662041.1"/>
    <property type="molecule type" value="Genomic_DNA"/>
</dbReference>
<sequence>MAASLFLLSLFISSLLFSSSSAGNFKKDVIVTWGDERAKILDGGKQITLSLDEWSGSGFESKNQFLFGRIDMDLKLVPGNSAGTVTAYFLSSQGPEHDEIDFEFLGNETGEPYTVHTNVFTQGHGGREQQFSMWFDPTEDFHTYSIIWNSQQIIFMVDEIPIRVYQNLEESGVPFPSKKPMRLYSSLWNADSWATQGGKIKIDWKKAPFKASYRNFRAAACVWTSSSSSCSGKTTTNSLISTSKWMNQELDYKALKKLQWVQKTYMVYNYCTDYERFIYGVPFECTHDVSNRQRS</sequence>
<organism evidence="1 2">
    <name type="scientific">Catharanthus roseus</name>
    <name type="common">Madagascar periwinkle</name>
    <name type="synonym">Vinca rosea</name>
    <dbReference type="NCBI Taxonomy" id="4058"/>
    <lineage>
        <taxon>Eukaryota</taxon>
        <taxon>Viridiplantae</taxon>
        <taxon>Streptophyta</taxon>
        <taxon>Embryophyta</taxon>
        <taxon>Tracheophyta</taxon>
        <taxon>Spermatophyta</taxon>
        <taxon>Magnoliopsida</taxon>
        <taxon>eudicotyledons</taxon>
        <taxon>Gunneridae</taxon>
        <taxon>Pentapetalae</taxon>
        <taxon>asterids</taxon>
        <taxon>lamiids</taxon>
        <taxon>Gentianales</taxon>
        <taxon>Apocynaceae</taxon>
        <taxon>Rauvolfioideae</taxon>
        <taxon>Vinceae</taxon>
        <taxon>Catharanthinae</taxon>
        <taxon>Catharanthus</taxon>
    </lineage>
</organism>